<name>A0ABV0PKH1_9TELE</name>
<reference evidence="2 3" key="1">
    <citation type="submission" date="2021-06" db="EMBL/GenBank/DDBJ databases">
        <authorList>
            <person name="Palmer J.M."/>
        </authorList>
    </citation>
    <scope>NUCLEOTIDE SEQUENCE [LARGE SCALE GENOMIC DNA]</scope>
    <source>
        <strain evidence="2 3">GA_2019</strain>
        <tissue evidence="2">Muscle</tissue>
    </source>
</reference>
<dbReference type="PROSITE" id="PS50096">
    <property type="entry name" value="IQ"/>
    <property type="match status" value="1"/>
</dbReference>
<evidence type="ECO:0000259" key="1">
    <source>
        <dbReference type="Pfam" id="PF24923"/>
    </source>
</evidence>
<gene>
    <name evidence="2" type="ORF">GOODEAATRI_003409</name>
</gene>
<evidence type="ECO:0000313" key="3">
    <source>
        <dbReference type="Proteomes" id="UP001476798"/>
    </source>
</evidence>
<dbReference type="PANTHER" id="PTHR14465">
    <property type="entry name" value="IQ DOMAIN-CONTAINING PROTEIN H"/>
    <property type="match status" value="1"/>
</dbReference>
<dbReference type="Pfam" id="PF24923">
    <property type="entry name" value="ATP-grasp_IQCH"/>
    <property type="match status" value="1"/>
</dbReference>
<organism evidence="2 3">
    <name type="scientific">Goodea atripinnis</name>
    <dbReference type="NCBI Taxonomy" id="208336"/>
    <lineage>
        <taxon>Eukaryota</taxon>
        <taxon>Metazoa</taxon>
        <taxon>Chordata</taxon>
        <taxon>Craniata</taxon>
        <taxon>Vertebrata</taxon>
        <taxon>Euteleostomi</taxon>
        <taxon>Actinopterygii</taxon>
        <taxon>Neopterygii</taxon>
        <taxon>Teleostei</taxon>
        <taxon>Neoteleostei</taxon>
        <taxon>Acanthomorphata</taxon>
        <taxon>Ovalentaria</taxon>
        <taxon>Atherinomorphae</taxon>
        <taxon>Cyprinodontiformes</taxon>
        <taxon>Goodeidae</taxon>
        <taxon>Goodea</taxon>
    </lineage>
</organism>
<dbReference type="Pfam" id="PF00612">
    <property type="entry name" value="IQ"/>
    <property type="match status" value="1"/>
</dbReference>
<dbReference type="EMBL" id="JAHRIO010080095">
    <property type="protein sequence ID" value="MEQ2183979.1"/>
    <property type="molecule type" value="Genomic_DNA"/>
</dbReference>
<dbReference type="PANTHER" id="PTHR14465:SF0">
    <property type="entry name" value="IQ DOMAIN-CONTAINING PROTEIN H"/>
    <property type="match status" value="1"/>
</dbReference>
<comment type="caution">
    <text evidence="2">The sequence shown here is derived from an EMBL/GenBank/DDBJ whole genome shotgun (WGS) entry which is preliminary data.</text>
</comment>
<proteinExistence type="predicted"/>
<sequence>MARDFSHFKHSFSVCWSSVVDALEALNKLLRDFAVPLAKVNGERLVELCLKSDCGWRKTPSAAVLFSVLENQEEVLGLVSSPGQRYRGERGTETAAICIQSCWRRYLARAAYMCHCRRKWAVQVISLSWAMHAQRCRVKRALQARRFSQLENYRSRAQTHNMCLSTLLKYSPRTLKRIKHLIQGKQAYIVGRVGHVDDLAVADELDVPILGPEPAVSQLHSTKSGGRRIFSVAGVDVPPGQGDVYSLDQLYETLAELMTLNIHMQRWLFKINLQRGGCDTAFCDVCHLSCYNWALQRYRRYGPDLWSSKWVQVKM</sequence>
<dbReference type="Proteomes" id="UP001476798">
    <property type="component" value="Unassembled WGS sequence"/>
</dbReference>
<dbReference type="InterPro" id="IPR056855">
    <property type="entry name" value="ATP-grasp_IQCH"/>
</dbReference>
<dbReference type="InterPro" id="IPR000048">
    <property type="entry name" value="IQ_motif_EF-hand-BS"/>
</dbReference>
<accession>A0ABV0PKH1</accession>
<evidence type="ECO:0000313" key="2">
    <source>
        <dbReference type="EMBL" id="MEQ2183979.1"/>
    </source>
</evidence>
<keyword evidence="3" id="KW-1185">Reference proteome</keyword>
<protein>
    <recommendedName>
        <fullName evidence="1">IQCH-like ATP-grasp domain-containing protein</fullName>
    </recommendedName>
</protein>
<feature type="domain" description="IQCH-like ATP-grasp" evidence="1">
    <location>
        <begin position="214"/>
        <end position="314"/>
    </location>
</feature>
<dbReference type="InterPro" id="IPR038752">
    <property type="entry name" value="IQCH"/>
</dbReference>